<dbReference type="SUPFAM" id="SSF50978">
    <property type="entry name" value="WD40 repeat-like"/>
    <property type="match status" value="1"/>
</dbReference>
<dbReference type="Proteomes" id="UP001377567">
    <property type="component" value="Unassembled WGS sequence"/>
</dbReference>
<evidence type="ECO:0000256" key="6">
    <source>
        <dbReference type="ARBA" id="ARBA00040352"/>
    </source>
</evidence>
<protein>
    <recommendedName>
        <fullName evidence="6">Protein SWT21</fullName>
    </recommendedName>
</protein>
<evidence type="ECO:0000256" key="3">
    <source>
        <dbReference type="ARBA" id="ARBA00037270"/>
    </source>
</evidence>
<dbReference type="GO" id="GO:0006397">
    <property type="term" value="P:mRNA processing"/>
    <property type="evidence" value="ECO:0007669"/>
    <property type="project" value="UniProtKB-KW"/>
</dbReference>
<sequence length="428" mass="47291">MNNAGMSGGSMRVIGEYPLSNIQGGTRQGLDETRSEIQDAKPAITQDLHWSADGSTLTSVSSDRTVRRFVLSQEDAGDAPSLSLFSQFSRNQSIVTSAVSLSDRNILLCCKNLPIQLYPLQNAGECTTPGEAGYRPTPTYSYSTANGQTEEFETPYSIRFLSPCEFITGSVRNSVSLYDVERREPLWHLRSDKLRCGRAAYKSIVSCFEEPCVPRDDTAQGSLNPAVLHFGTYKNEMYRVDLRTAASRRGKAKPLDVFRENNRRGNGIYQILRSDNGTYMYVLKRQSDVIEVHDLRRLGENVSTLQLPFKVRNQKFRASLSAYNGLSIGTTHGTVETWNRSLVESGGVSQHTQNDNPIPPTLSTAINWGNTSLPSRINIFQQNPENAYIAAVSFSPDKTAPPFSPDKTDPPLHAPAAPNSGICIVEHT</sequence>
<dbReference type="InterPro" id="IPR036322">
    <property type="entry name" value="WD40_repeat_dom_sf"/>
</dbReference>
<keyword evidence="1" id="KW-0507">mRNA processing</keyword>
<proteinExistence type="inferred from homology"/>
<gene>
    <name evidence="8" type="ORF">DAKH74_055220</name>
</gene>
<evidence type="ECO:0000256" key="2">
    <source>
        <dbReference type="ARBA" id="ARBA00023187"/>
    </source>
</evidence>
<comment type="caution">
    <text evidence="8">The sequence shown here is derived from an EMBL/GenBank/DDBJ whole genome shotgun (WGS) entry which is preliminary data.</text>
</comment>
<comment type="function">
    <text evidence="3">Involved in mRNA splicing. Helps to stabilize the U1 snRNP-5' splice site interaction.</text>
</comment>
<comment type="subunit">
    <text evidence="5">Associates with snRNPs.</text>
</comment>
<evidence type="ECO:0000256" key="4">
    <source>
        <dbReference type="ARBA" id="ARBA00038156"/>
    </source>
</evidence>
<keyword evidence="9" id="KW-1185">Reference proteome</keyword>
<reference evidence="8 9" key="1">
    <citation type="journal article" date="2023" name="Elife">
        <title>Identification of key yeast species and microbe-microbe interactions impacting larval growth of Drosophila in the wild.</title>
        <authorList>
            <person name="Mure A."/>
            <person name="Sugiura Y."/>
            <person name="Maeda R."/>
            <person name="Honda K."/>
            <person name="Sakurai N."/>
            <person name="Takahashi Y."/>
            <person name="Watada M."/>
            <person name="Katoh T."/>
            <person name="Gotoh A."/>
            <person name="Gotoh Y."/>
            <person name="Taniguchi I."/>
            <person name="Nakamura K."/>
            <person name="Hayashi T."/>
            <person name="Katayama T."/>
            <person name="Uemura T."/>
            <person name="Hattori Y."/>
        </authorList>
    </citation>
    <scope>NUCLEOTIDE SEQUENCE [LARGE SCALE GENOMIC DNA]</scope>
    <source>
        <strain evidence="8 9">KH-74</strain>
    </source>
</reference>
<dbReference type="PANTHER" id="PTHR13211">
    <property type="entry name" value="TELOMERASE CAJAL BODY PROTEIN 1"/>
    <property type="match status" value="1"/>
</dbReference>
<evidence type="ECO:0000256" key="5">
    <source>
        <dbReference type="ARBA" id="ARBA00038575"/>
    </source>
</evidence>
<dbReference type="EMBL" id="BTGD01000025">
    <property type="protein sequence ID" value="GMM58905.1"/>
    <property type="molecule type" value="Genomic_DNA"/>
</dbReference>
<dbReference type="AlphaFoldDB" id="A0AAV5S5Q8"/>
<evidence type="ECO:0000313" key="9">
    <source>
        <dbReference type="Proteomes" id="UP001377567"/>
    </source>
</evidence>
<dbReference type="InterPro" id="IPR051150">
    <property type="entry name" value="SWT21/TCAB1_mRNA_Telomere"/>
</dbReference>
<accession>A0AAV5S5Q8</accession>
<evidence type="ECO:0000256" key="7">
    <source>
        <dbReference type="SAM" id="MobiDB-lite"/>
    </source>
</evidence>
<comment type="similarity">
    <text evidence="4">Belongs to the SWT21 family.</text>
</comment>
<organism evidence="8 9">
    <name type="scientific">Maudiozyma humilis</name>
    <name type="common">Sour dough yeast</name>
    <name type="synonym">Kazachstania humilis</name>
    <dbReference type="NCBI Taxonomy" id="51915"/>
    <lineage>
        <taxon>Eukaryota</taxon>
        <taxon>Fungi</taxon>
        <taxon>Dikarya</taxon>
        <taxon>Ascomycota</taxon>
        <taxon>Saccharomycotina</taxon>
        <taxon>Saccharomycetes</taxon>
        <taxon>Saccharomycetales</taxon>
        <taxon>Saccharomycetaceae</taxon>
        <taxon>Maudiozyma</taxon>
    </lineage>
</organism>
<dbReference type="Gene3D" id="2.130.10.10">
    <property type="entry name" value="YVTN repeat-like/Quinoprotein amine dehydrogenase"/>
    <property type="match status" value="1"/>
</dbReference>
<name>A0AAV5S5Q8_MAUHU</name>
<evidence type="ECO:0000313" key="8">
    <source>
        <dbReference type="EMBL" id="GMM58905.1"/>
    </source>
</evidence>
<dbReference type="GO" id="GO:0008380">
    <property type="term" value="P:RNA splicing"/>
    <property type="evidence" value="ECO:0007669"/>
    <property type="project" value="UniProtKB-KW"/>
</dbReference>
<evidence type="ECO:0000256" key="1">
    <source>
        <dbReference type="ARBA" id="ARBA00022664"/>
    </source>
</evidence>
<feature type="region of interest" description="Disordered" evidence="7">
    <location>
        <begin position="399"/>
        <end position="420"/>
    </location>
</feature>
<dbReference type="PANTHER" id="PTHR13211:SF0">
    <property type="entry name" value="TELOMERASE CAJAL BODY PROTEIN 1"/>
    <property type="match status" value="1"/>
</dbReference>
<keyword evidence="2" id="KW-0508">mRNA splicing</keyword>
<dbReference type="InterPro" id="IPR015943">
    <property type="entry name" value="WD40/YVTN_repeat-like_dom_sf"/>
</dbReference>